<reference evidence="7 8" key="1">
    <citation type="submission" date="2021-03" db="EMBL/GenBank/DDBJ databases">
        <title>Genomic Encyclopedia of Type Strains, Phase IV (KMG-IV): sequencing the most valuable type-strain genomes for metagenomic binning, comparative biology and taxonomic classification.</title>
        <authorList>
            <person name="Goeker M."/>
        </authorList>
    </citation>
    <scope>NUCLEOTIDE SEQUENCE [LARGE SCALE GENOMIC DNA]</scope>
    <source>
        <strain evidence="7 8">DSM 24950</strain>
    </source>
</reference>
<organism evidence="7 8">
    <name type="scientific">Paenibacillus aceris</name>
    <dbReference type="NCBI Taxonomy" id="869555"/>
    <lineage>
        <taxon>Bacteria</taxon>
        <taxon>Bacillati</taxon>
        <taxon>Bacillota</taxon>
        <taxon>Bacilli</taxon>
        <taxon>Bacillales</taxon>
        <taxon>Paenibacillaceae</taxon>
        <taxon>Paenibacillus</taxon>
    </lineage>
</organism>
<evidence type="ECO:0000256" key="1">
    <source>
        <dbReference type="ARBA" id="ARBA00023015"/>
    </source>
</evidence>
<evidence type="ECO:0000313" key="8">
    <source>
        <dbReference type="Proteomes" id="UP001519344"/>
    </source>
</evidence>
<dbReference type="InterPro" id="IPR018490">
    <property type="entry name" value="cNMP-bd_dom_sf"/>
</dbReference>
<dbReference type="InterPro" id="IPR050397">
    <property type="entry name" value="Env_Response_Regulators"/>
</dbReference>
<dbReference type="InterPro" id="IPR014710">
    <property type="entry name" value="RmlC-like_jellyroll"/>
</dbReference>
<dbReference type="RefSeq" id="WP_167057412.1">
    <property type="nucleotide sequence ID" value="NZ_JAAOZR010000015.1"/>
</dbReference>
<dbReference type="PROSITE" id="PS51063">
    <property type="entry name" value="HTH_CRP_2"/>
    <property type="match status" value="1"/>
</dbReference>
<dbReference type="Proteomes" id="UP001519344">
    <property type="component" value="Unassembled WGS sequence"/>
</dbReference>
<keyword evidence="4" id="KW-0804">Transcription</keyword>
<evidence type="ECO:0000259" key="6">
    <source>
        <dbReference type="PROSITE" id="PS51063"/>
    </source>
</evidence>
<gene>
    <name evidence="7" type="ORF">J2Z65_004243</name>
</gene>
<dbReference type="SUPFAM" id="SSF46785">
    <property type="entry name" value="Winged helix' DNA-binding domain"/>
    <property type="match status" value="1"/>
</dbReference>
<keyword evidence="8" id="KW-1185">Reference proteome</keyword>
<dbReference type="InterPro" id="IPR036390">
    <property type="entry name" value="WH_DNA-bd_sf"/>
</dbReference>
<dbReference type="CDD" id="cd00038">
    <property type="entry name" value="CAP_ED"/>
    <property type="match status" value="1"/>
</dbReference>
<keyword evidence="3" id="KW-0010">Activator</keyword>
<accession>A0ABS4I2G7</accession>
<evidence type="ECO:0000313" key="7">
    <source>
        <dbReference type="EMBL" id="MBP1965010.1"/>
    </source>
</evidence>
<dbReference type="PROSITE" id="PS50042">
    <property type="entry name" value="CNMP_BINDING_3"/>
    <property type="match status" value="1"/>
</dbReference>
<dbReference type="SMART" id="SM00100">
    <property type="entry name" value="cNMP"/>
    <property type="match status" value="1"/>
</dbReference>
<keyword evidence="2" id="KW-0238">DNA-binding</keyword>
<dbReference type="SUPFAM" id="SSF51206">
    <property type="entry name" value="cAMP-binding domain-like"/>
    <property type="match status" value="1"/>
</dbReference>
<feature type="domain" description="Cyclic nucleotide-binding" evidence="5">
    <location>
        <begin position="23"/>
        <end position="121"/>
    </location>
</feature>
<dbReference type="EMBL" id="JAGGKV010000011">
    <property type="protein sequence ID" value="MBP1965010.1"/>
    <property type="molecule type" value="Genomic_DNA"/>
</dbReference>
<dbReference type="PANTHER" id="PTHR24567:SF28">
    <property type="entry name" value="LISTERIOLYSIN REGULATORY PROTEIN"/>
    <property type="match status" value="1"/>
</dbReference>
<protein>
    <submittedName>
        <fullName evidence="7">CRP-like cAMP-binding protein</fullName>
    </submittedName>
</protein>
<keyword evidence="1" id="KW-0805">Transcription regulation</keyword>
<dbReference type="InterPro" id="IPR036388">
    <property type="entry name" value="WH-like_DNA-bd_sf"/>
</dbReference>
<evidence type="ECO:0000256" key="3">
    <source>
        <dbReference type="ARBA" id="ARBA00023159"/>
    </source>
</evidence>
<dbReference type="SMART" id="SM00419">
    <property type="entry name" value="HTH_CRP"/>
    <property type="match status" value="1"/>
</dbReference>
<name>A0ABS4I2G7_9BACL</name>
<evidence type="ECO:0000259" key="5">
    <source>
        <dbReference type="PROSITE" id="PS50042"/>
    </source>
</evidence>
<dbReference type="Gene3D" id="2.60.120.10">
    <property type="entry name" value="Jelly Rolls"/>
    <property type="match status" value="1"/>
</dbReference>
<dbReference type="InterPro" id="IPR000595">
    <property type="entry name" value="cNMP-bd_dom"/>
</dbReference>
<dbReference type="Pfam" id="PF13545">
    <property type="entry name" value="HTH_Crp_2"/>
    <property type="match status" value="1"/>
</dbReference>
<comment type="caution">
    <text evidence="7">The sequence shown here is derived from an EMBL/GenBank/DDBJ whole genome shotgun (WGS) entry which is preliminary data.</text>
</comment>
<evidence type="ECO:0000256" key="2">
    <source>
        <dbReference type="ARBA" id="ARBA00023125"/>
    </source>
</evidence>
<sequence length="208" mass="23910">MVIPFELIDQWQQVLKYGNRQFFKKKSVIYRQGAAGDGFYFLHSGIVKIVASTSTGKERMLNIVVPGQLVGVHTIDRQTHFTTAITAKDSVLYHFSSERFKDLMTEQPELVHLVAQTIIQKMRVLLFAINMKTLSTEGQIALILLNLFDDFKNYEIPLSQQELANCTGLTRITVYKILRQWKEAGIIEMKERAFMIKRPDLLKGIVED</sequence>
<proteinExistence type="predicted"/>
<feature type="domain" description="HTH crp-type" evidence="6">
    <location>
        <begin position="134"/>
        <end position="200"/>
    </location>
</feature>
<dbReference type="Pfam" id="PF00027">
    <property type="entry name" value="cNMP_binding"/>
    <property type="match status" value="1"/>
</dbReference>
<dbReference type="PANTHER" id="PTHR24567">
    <property type="entry name" value="CRP FAMILY TRANSCRIPTIONAL REGULATORY PROTEIN"/>
    <property type="match status" value="1"/>
</dbReference>
<evidence type="ECO:0000256" key="4">
    <source>
        <dbReference type="ARBA" id="ARBA00023163"/>
    </source>
</evidence>
<dbReference type="Gene3D" id="1.10.10.10">
    <property type="entry name" value="Winged helix-like DNA-binding domain superfamily/Winged helix DNA-binding domain"/>
    <property type="match status" value="1"/>
</dbReference>
<dbReference type="InterPro" id="IPR012318">
    <property type="entry name" value="HTH_CRP"/>
</dbReference>